<feature type="transmembrane region" description="Helical" evidence="1">
    <location>
        <begin position="48"/>
        <end position="67"/>
    </location>
</feature>
<keyword evidence="2" id="KW-0732">Signal</keyword>
<feature type="signal peptide" evidence="2">
    <location>
        <begin position="1"/>
        <end position="24"/>
    </location>
</feature>
<evidence type="ECO:0000313" key="3">
    <source>
        <dbReference type="EMBL" id="WWT32452.1"/>
    </source>
</evidence>
<feature type="transmembrane region" description="Helical" evidence="1">
    <location>
        <begin position="153"/>
        <end position="176"/>
    </location>
</feature>
<keyword evidence="1" id="KW-0812">Transmembrane</keyword>
<feature type="transmembrane region" description="Helical" evidence="1">
    <location>
        <begin position="74"/>
        <end position="90"/>
    </location>
</feature>
<proteinExistence type="predicted"/>
<evidence type="ECO:0000256" key="1">
    <source>
        <dbReference type="SAM" id="Phobius"/>
    </source>
</evidence>
<sequence>MLSIIRPLLASAIAIFSVATPALAHHALGGRQPINFGEGFFSGLAHPIINFDHFAFIVAVGVFAAVTQASKFQPAWFVGGTILGCLLMLSGNAIPFNAWLVHAALLALGLALAFGKPCMRFVDTGAFVLAGILHGGLYAQAIVGSVTVSISGYLLGFAIIQAVVATGAMFAAFMLWRGDELYANARVVGGMVAGVGLTVMVQAGVAAMFPNL</sequence>
<name>A0ABZ2I5P2_9HYPH</name>
<protein>
    <submittedName>
        <fullName evidence="3">HupE/UreJ family protein</fullName>
    </submittedName>
</protein>
<dbReference type="EMBL" id="CP146275">
    <property type="protein sequence ID" value="WWT32452.1"/>
    <property type="molecule type" value="Genomic_DNA"/>
</dbReference>
<dbReference type="Proteomes" id="UP001369958">
    <property type="component" value="Chromosome"/>
</dbReference>
<evidence type="ECO:0000313" key="4">
    <source>
        <dbReference type="Proteomes" id="UP001369958"/>
    </source>
</evidence>
<accession>A0ABZ2I5P2</accession>
<organism evidence="3 4">
    <name type="scientific">Pelagibacterium nitratireducens</name>
    <dbReference type="NCBI Taxonomy" id="1046114"/>
    <lineage>
        <taxon>Bacteria</taxon>
        <taxon>Pseudomonadati</taxon>
        <taxon>Pseudomonadota</taxon>
        <taxon>Alphaproteobacteria</taxon>
        <taxon>Hyphomicrobiales</taxon>
        <taxon>Devosiaceae</taxon>
        <taxon>Pelagibacterium</taxon>
    </lineage>
</organism>
<feature type="transmembrane region" description="Helical" evidence="1">
    <location>
        <begin position="126"/>
        <end position="147"/>
    </location>
</feature>
<keyword evidence="1" id="KW-1133">Transmembrane helix</keyword>
<feature type="chain" id="PRO_5045702923" evidence="2">
    <location>
        <begin position="25"/>
        <end position="212"/>
    </location>
</feature>
<gene>
    <name evidence="3" type="ORF">V6617_15790</name>
</gene>
<dbReference type="InterPro" id="IPR007038">
    <property type="entry name" value="HupE_UreJ"/>
</dbReference>
<feature type="transmembrane region" description="Helical" evidence="1">
    <location>
        <begin position="96"/>
        <end position="114"/>
    </location>
</feature>
<dbReference type="RefSeq" id="WP_338607877.1">
    <property type="nucleotide sequence ID" value="NZ_CP146275.1"/>
</dbReference>
<evidence type="ECO:0000256" key="2">
    <source>
        <dbReference type="SAM" id="SignalP"/>
    </source>
</evidence>
<keyword evidence="1" id="KW-0472">Membrane</keyword>
<feature type="transmembrane region" description="Helical" evidence="1">
    <location>
        <begin position="188"/>
        <end position="209"/>
    </location>
</feature>
<keyword evidence="4" id="KW-1185">Reference proteome</keyword>
<dbReference type="Pfam" id="PF04955">
    <property type="entry name" value="HupE_UreJ"/>
    <property type="match status" value="1"/>
</dbReference>
<reference evidence="3 4" key="1">
    <citation type="submission" date="2024-02" db="EMBL/GenBank/DDBJ databases">
        <title>Complete genome sequence of Pelagibacterium nitratireducens ZH15.</title>
        <authorList>
            <person name="Zhao L.H."/>
        </authorList>
    </citation>
    <scope>NUCLEOTIDE SEQUENCE [LARGE SCALE GENOMIC DNA]</scope>
    <source>
        <strain evidence="3 4">ZH15</strain>
    </source>
</reference>